<proteinExistence type="predicted"/>
<feature type="transmembrane region" description="Helical" evidence="9">
    <location>
        <begin position="220"/>
        <end position="239"/>
    </location>
</feature>
<evidence type="ECO:0000256" key="3">
    <source>
        <dbReference type="ARBA" id="ARBA00022475"/>
    </source>
</evidence>
<dbReference type="InterPro" id="IPR043428">
    <property type="entry name" value="LivM-like"/>
</dbReference>
<reference evidence="11" key="1">
    <citation type="submission" date="2023-03" db="EMBL/GenBank/DDBJ databases">
        <title>Electrophorus voltai genome.</title>
        <authorList>
            <person name="Bian C."/>
        </authorList>
    </citation>
    <scope>NUCLEOTIDE SEQUENCE</scope>
    <source>
        <strain evidence="11">CB-2022</strain>
        <tissue evidence="11">Muscle</tissue>
    </source>
</reference>
<evidence type="ECO:0000259" key="10">
    <source>
        <dbReference type="PROSITE" id="PS50893"/>
    </source>
</evidence>
<keyword evidence="5" id="KW-0547">Nucleotide-binding</keyword>
<evidence type="ECO:0000256" key="7">
    <source>
        <dbReference type="ARBA" id="ARBA00022989"/>
    </source>
</evidence>
<keyword evidence="6" id="KW-0067">ATP-binding</keyword>
<feature type="transmembrane region" description="Helical" evidence="9">
    <location>
        <begin position="6"/>
        <end position="27"/>
    </location>
</feature>
<feature type="transmembrane region" description="Helical" evidence="9">
    <location>
        <begin position="526"/>
        <end position="548"/>
    </location>
</feature>
<feature type="transmembrane region" description="Helical" evidence="9">
    <location>
        <begin position="608"/>
        <end position="630"/>
    </location>
</feature>
<dbReference type="Proteomes" id="UP001239994">
    <property type="component" value="Unassembled WGS sequence"/>
</dbReference>
<dbReference type="GO" id="GO:0016887">
    <property type="term" value="F:ATP hydrolysis activity"/>
    <property type="evidence" value="ECO:0007669"/>
    <property type="project" value="InterPro"/>
</dbReference>
<comment type="subcellular location">
    <subcellularLocation>
        <location evidence="1">Cell membrane</location>
        <topology evidence="1">Multi-pass membrane protein</topology>
    </subcellularLocation>
</comment>
<dbReference type="SUPFAM" id="SSF52540">
    <property type="entry name" value="P-loop containing nucleoside triphosphate hydrolases"/>
    <property type="match status" value="1"/>
</dbReference>
<dbReference type="SMART" id="SM00382">
    <property type="entry name" value="AAA"/>
    <property type="match status" value="1"/>
</dbReference>
<dbReference type="GO" id="GO:0005524">
    <property type="term" value="F:ATP binding"/>
    <property type="evidence" value="ECO:0007669"/>
    <property type="project" value="UniProtKB-KW"/>
</dbReference>
<dbReference type="GO" id="GO:0005886">
    <property type="term" value="C:plasma membrane"/>
    <property type="evidence" value="ECO:0007669"/>
    <property type="project" value="UniProtKB-SubCell"/>
</dbReference>
<keyword evidence="2" id="KW-0813">Transport</keyword>
<feature type="transmembrane region" description="Helical" evidence="9">
    <location>
        <begin position="275"/>
        <end position="292"/>
    </location>
</feature>
<keyword evidence="7 9" id="KW-1133">Transmembrane helix</keyword>
<keyword evidence="3" id="KW-1003">Cell membrane</keyword>
<feature type="transmembrane region" description="Helical" evidence="9">
    <location>
        <begin position="34"/>
        <end position="53"/>
    </location>
</feature>
<evidence type="ECO:0000256" key="9">
    <source>
        <dbReference type="SAM" id="Phobius"/>
    </source>
</evidence>
<dbReference type="InterPro" id="IPR001851">
    <property type="entry name" value="ABC_transp_permease"/>
</dbReference>
<dbReference type="Gene3D" id="3.40.50.300">
    <property type="entry name" value="P-loop containing nucleotide triphosphate hydrolases"/>
    <property type="match status" value="1"/>
</dbReference>
<dbReference type="InterPro" id="IPR051120">
    <property type="entry name" value="ABC_AA/LPS_Transport"/>
</dbReference>
<feature type="transmembrane region" description="Helical" evidence="9">
    <location>
        <begin position="191"/>
        <end position="214"/>
    </location>
</feature>
<dbReference type="CDD" id="cd06582">
    <property type="entry name" value="TM_PBP1_LivH_like"/>
    <property type="match status" value="1"/>
</dbReference>
<dbReference type="GO" id="GO:0015658">
    <property type="term" value="F:branched-chain amino acid transmembrane transporter activity"/>
    <property type="evidence" value="ECO:0007669"/>
    <property type="project" value="InterPro"/>
</dbReference>
<dbReference type="InterPro" id="IPR032823">
    <property type="entry name" value="BCA_ABC_TP_C"/>
</dbReference>
<evidence type="ECO:0000256" key="4">
    <source>
        <dbReference type="ARBA" id="ARBA00022692"/>
    </source>
</evidence>
<evidence type="ECO:0000313" key="12">
    <source>
        <dbReference type="Proteomes" id="UP001239994"/>
    </source>
</evidence>
<feature type="transmembrane region" description="Helical" evidence="9">
    <location>
        <begin position="419"/>
        <end position="438"/>
    </location>
</feature>
<dbReference type="PROSITE" id="PS50893">
    <property type="entry name" value="ABC_TRANSPORTER_2"/>
    <property type="match status" value="1"/>
</dbReference>
<organism evidence="11 12">
    <name type="scientific">Electrophorus voltai</name>
    <dbReference type="NCBI Taxonomy" id="2609070"/>
    <lineage>
        <taxon>Eukaryota</taxon>
        <taxon>Metazoa</taxon>
        <taxon>Chordata</taxon>
        <taxon>Craniata</taxon>
        <taxon>Vertebrata</taxon>
        <taxon>Euteleostomi</taxon>
        <taxon>Actinopterygii</taxon>
        <taxon>Neopterygii</taxon>
        <taxon>Teleostei</taxon>
        <taxon>Ostariophysi</taxon>
        <taxon>Gymnotiformes</taxon>
        <taxon>Gymnotoidei</taxon>
        <taxon>Gymnotidae</taxon>
        <taxon>Electrophorus</taxon>
    </lineage>
</organism>
<evidence type="ECO:0000256" key="6">
    <source>
        <dbReference type="ARBA" id="ARBA00022840"/>
    </source>
</evidence>
<feature type="transmembrane region" description="Helical" evidence="9">
    <location>
        <begin position="337"/>
        <end position="355"/>
    </location>
</feature>
<feature type="transmembrane region" description="Helical" evidence="9">
    <location>
        <begin position="651"/>
        <end position="669"/>
    </location>
</feature>
<feature type="transmembrane region" description="Helical" evidence="9">
    <location>
        <begin position="246"/>
        <end position="263"/>
    </location>
</feature>
<gene>
    <name evidence="11" type="ORF">P4O66_022176</name>
</gene>
<dbReference type="CDD" id="cd06581">
    <property type="entry name" value="TM_PBP1_LivM_like"/>
    <property type="match status" value="1"/>
</dbReference>
<feature type="transmembrane region" description="Helical" evidence="9">
    <location>
        <begin position="362"/>
        <end position="381"/>
    </location>
</feature>
<dbReference type="Pfam" id="PF02653">
    <property type="entry name" value="BPD_transp_2"/>
    <property type="match status" value="2"/>
</dbReference>
<evidence type="ECO:0000256" key="1">
    <source>
        <dbReference type="ARBA" id="ARBA00004651"/>
    </source>
</evidence>
<feature type="domain" description="ABC transporter" evidence="10">
    <location>
        <begin position="732"/>
        <end position="968"/>
    </location>
</feature>
<feature type="transmembrane region" description="Helical" evidence="9">
    <location>
        <begin position="582"/>
        <end position="602"/>
    </location>
</feature>
<accession>A0AAD8YQ95</accession>
<dbReference type="InterPro" id="IPR027417">
    <property type="entry name" value="P-loop_NTPase"/>
</dbReference>
<feature type="transmembrane region" description="Helical" evidence="9">
    <location>
        <begin position="476"/>
        <end position="495"/>
    </location>
</feature>
<evidence type="ECO:0000256" key="8">
    <source>
        <dbReference type="ARBA" id="ARBA00023136"/>
    </source>
</evidence>
<dbReference type="InterPro" id="IPR003439">
    <property type="entry name" value="ABC_transporter-like_ATP-bd"/>
</dbReference>
<protein>
    <recommendedName>
        <fullName evidence="10">ABC transporter domain-containing protein</fullName>
    </recommendedName>
</protein>
<dbReference type="Pfam" id="PF12399">
    <property type="entry name" value="BCA_ABC_TP_C"/>
    <property type="match status" value="1"/>
</dbReference>
<feature type="transmembrane region" description="Helical" evidence="9">
    <location>
        <begin position="97"/>
        <end position="115"/>
    </location>
</feature>
<comment type="caution">
    <text evidence="11">The sequence shown here is derived from an EMBL/GenBank/DDBJ whole genome shotgun (WGS) entry which is preliminary data.</text>
</comment>
<evidence type="ECO:0000256" key="2">
    <source>
        <dbReference type="ARBA" id="ARBA00022448"/>
    </source>
</evidence>
<dbReference type="InterPro" id="IPR003593">
    <property type="entry name" value="AAA+_ATPase"/>
</dbReference>
<dbReference type="CDD" id="cd03219">
    <property type="entry name" value="ABC_Mj1267_LivG_branched"/>
    <property type="match status" value="1"/>
</dbReference>
<feature type="transmembrane region" description="Helical" evidence="9">
    <location>
        <begin position="142"/>
        <end position="162"/>
    </location>
</feature>
<dbReference type="PANTHER" id="PTHR45772">
    <property type="entry name" value="CONSERVED COMPONENT OF ABC TRANSPORTER FOR NATURAL AMINO ACIDS-RELATED"/>
    <property type="match status" value="1"/>
</dbReference>
<dbReference type="AlphaFoldDB" id="A0AAD8YQ95"/>
<feature type="transmembrane region" description="Helical" evidence="9">
    <location>
        <begin position="59"/>
        <end position="85"/>
    </location>
</feature>
<name>A0AAD8YQ95_9TELE</name>
<feature type="transmembrane region" description="Helical" evidence="9">
    <location>
        <begin position="675"/>
        <end position="696"/>
    </location>
</feature>
<feature type="transmembrane region" description="Helical" evidence="9">
    <location>
        <begin position="313"/>
        <end position="331"/>
    </location>
</feature>
<dbReference type="PANTHER" id="PTHR45772:SF9">
    <property type="entry name" value="CONSERVED COMPONENT OF ABC TRANSPORTER FOR NATURAL AMINO ACIDS"/>
    <property type="match status" value="1"/>
</dbReference>
<evidence type="ECO:0000256" key="5">
    <source>
        <dbReference type="ARBA" id="ARBA00022741"/>
    </source>
</evidence>
<keyword evidence="8 9" id="KW-0472">Membrane</keyword>
<feature type="transmembrane region" description="Helical" evidence="9">
    <location>
        <begin position="393"/>
        <end position="412"/>
    </location>
</feature>
<keyword evidence="4 9" id="KW-0812">Transmembrane</keyword>
<dbReference type="EMBL" id="JAROKS010000794">
    <property type="protein sequence ID" value="KAK1783986.1"/>
    <property type="molecule type" value="Genomic_DNA"/>
</dbReference>
<dbReference type="Pfam" id="PF00005">
    <property type="entry name" value="ABC_tran"/>
    <property type="match status" value="1"/>
</dbReference>
<sequence length="973" mass="103189">MNTFVTFTILGLVLGSVYAIAASGLVLTYNTSGIFNFAHGAQAMLGAFIYWQLRYGWELPTVVALLISLVLVGPLMGLGLYVLIMKGLRDTAEVTKIVVTVSILLGMLSISHWFWHPETARTMQMFFGDQSKITVFGASIRYHELICILVAIAIAVGLRILFTRTRAGVAMRGVVDDPELLRLNGHNPERLAALSWAMGSTLAVLAGILITPISGGTLEANMLTLLVIDAFAAAMFGRLRSIPRTFVGAVVLGLAGTYVLAYFPTSWSWTSNFRVSLPMIALFVVLIVLPQDRLRGAVTRTRERYHVPSVRKAVVWGVALIVIVYLIRLLMVTSAVTTLTIGMTFAIIALSLTLLTGYAGELNLAPVSFGAIATIVAFHFGISGSGLAAHLNLWGIVVGVLVTAVIGGLVALPALRLRGLYLALATMAFGVFLSNMVLRDTTEHEMFGMKYSLFKDGNIALPPLKIGPLDLSNETVFLMTVTALFSILGVGVIALRNSGYGRRLAAMKDSPAGSAMLGQSLVRLKLSVFMISSGIAGLGGILMSSAMGSVSGESFAIMVSLSLLMLTVVAGIGYVTGALFGGLMAGIGFAVIMVSFTNLASAQPELEGMWLLFGNIAAVSPALIGIGVGANPSGTVHSVIEGYRRLAGAKPVLIGGAAVVLLTYVLALTGVLGNWWFASITIAVVFMLPVIGEMVMPSAVLTPEELAAKATVVPEDIGIDVPYSPEIRDEIDRELGIPHVRFGGHVAVKDVSLTVQPGTVTGLIGPNGAGKTTLFNTITGLQKPTSGQVFLGGVDVTKLPPHKRAGRGLARTFQRLELFVSLSVRDNLRVAGDIHKANGRNKIDVDSETDRLLELTGLTDVADKDVADIPTGRARVVEVARALMTDPRVLLLDEPASGQTEQETEVFAEMLTELAAGGLGICLVEHDIPLVMKVCSTIHVLDYGAVLASGEPEKIRTDPEVIAAYIGTEEEAV</sequence>
<evidence type="ECO:0000313" key="11">
    <source>
        <dbReference type="EMBL" id="KAK1783986.1"/>
    </source>
</evidence>
<keyword evidence="12" id="KW-1185">Reference proteome</keyword>